<protein>
    <recommendedName>
        <fullName evidence="5">PDZ domain-containing protein</fullName>
    </recommendedName>
</protein>
<dbReference type="PRINTS" id="PR00834">
    <property type="entry name" value="PROTEASES2C"/>
</dbReference>
<evidence type="ECO:0000313" key="6">
    <source>
        <dbReference type="EMBL" id="KQC84940.1"/>
    </source>
</evidence>
<dbReference type="EMBL" id="LLKB01000005">
    <property type="protein sequence ID" value="KQC84940.1"/>
    <property type="molecule type" value="Genomic_DNA"/>
</dbReference>
<dbReference type="Pfam" id="PF13365">
    <property type="entry name" value="Trypsin_2"/>
    <property type="match status" value="1"/>
</dbReference>
<evidence type="ECO:0000313" key="7">
    <source>
        <dbReference type="Proteomes" id="UP000050833"/>
    </source>
</evidence>
<keyword evidence="7" id="KW-1185">Reference proteome</keyword>
<dbReference type="InterPro" id="IPR009003">
    <property type="entry name" value="Peptidase_S1_PA"/>
</dbReference>
<dbReference type="PROSITE" id="PS50106">
    <property type="entry name" value="PDZ"/>
    <property type="match status" value="1"/>
</dbReference>
<evidence type="ECO:0000256" key="2">
    <source>
        <dbReference type="ARBA" id="ARBA00022670"/>
    </source>
</evidence>
<feature type="transmembrane region" description="Helical" evidence="4">
    <location>
        <begin position="40"/>
        <end position="61"/>
    </location>
</feature>
<dbReference type="PANTHER" id="PTHR22939">
    <property type="entry name" value="SERINE PROTEASE FAMILY S1C HTRA-RELATED"/>
    <property type="match status" value="1"/>
</dbReference>
<dbReference type="InterPro" id="IPR001478">
    <property type="entry name" value="PDZ"/>
</dbReference>
<keyword evidence="3" id="KW-0378">Hydrolase</keyword>
<keyword evidence="4" id="KW-1133">Transmembrane helix</keyword>
<evidence type="ECO:0000259" key="5">
    <source>
        <dbReference type="PROSITE" id="PS50106"/>
    </source>
</evidence>
<dbReference type="GO" id="GO:0006508">
    <property type="term" value="P:proteolysis"/>
    <property type="evidence" value="ECO:0007669"/>
    <property type="project" value="UniProtKB-KW"/>
</dbReference>
<dbReference type="InterPro" id="IPR036034">
    <property type="entry name" value="PDZ_sf"/>
</dbReference>
<dbReference type="SMART" id="SM00228">
    <property type="entry name" value="PDZ"/>
    <property type="match status" value="1"/>
</dbReference>
<dbReference type="AlphaFoldDB" id="A0AAW3JRV9"/>
<comment type="caution">
    <text evidence="6">The sequence shown here is derived from an EMBL/GenBank/DDBJ whole genome shotgun (WGS) entry which is preliminary data.</text>
</comment>
<dbReference type="SUPFAM" id="SSF50156">
    <property type="entry name" value="PDZ domain-like"/>
    <property type="match status" value="1"/>
</dbReference>
<accession>A0AAW3JRV9</accession>
<proteinExistence type="inferred from homology"/>
<name>A0AAW3JRV9_9FIRM</name>
<dbReference type="RefSeq" id="WP_055944229.1">
    <property type="nucleotide sequence ID" value="NZ_JAQDCV010000002.1"/>
</dbReference>
<dbReference type="Gene3D" id="2.40.10.10">
    <property type="entry name" value="Trypsin-like serine proteases"/>
    <property type="match status" value="2"/>
</dbReference>
<evidence type="ECO:0000256" key="4">
    <source>
        <dbReference type="SAM" id="Phobius"/>
    </source>
</evidence>
<evidence type="ECO:0000256" key="1">
    <source>
        <dbReference type="ARBA" id="ARBA00010541"/>
    </source>
</evidence>
<comment type="similarity">
    <text evidence="1">Belongs to the peptidase S1C family.</text>
</comment>
<reference evidence="6 7" key="1">
    <citation type="submission" date="2015-10" db="EMBL/GenBank/DDBJ databases">
        <title>Butyribacter intestini gen. nov., sp. nov., a butyric acid-producing bacterium of the family Lachnospiraceae isolated from the human faeces.</title>
        <authorList>
            <person name="Zou Y."/>
            <person name="Xue W."/>
            <person name="Luo G."/>
            <person name="Lv M."/>
        </authorList>
    </citation>
    <scope>NUCLEOTIDE SEQUENCE [LARGE SCALE GENOMIC DNA]</scope>
    <source>
        <strain evidence="6 7">TF01-11</strain>
    </source>
</reference>
<gene>
    <name evidence="6" type="ORF">APZ18_09490</name>
</gene>
<dbReference type="InterPro" id="IPR001940">
    <property type="entry name" value="Peptidase_S1C"/>
</dbReference>
<organism evidence="6 7">
    <name type="scientific">Butyribacter intestini</name>
    <dbReference type="NCBI Taxonomy" id="1703332"/>
    <lineage>
        <taxon>Bacteria</taxon>
        <taxon>Bacillati</taxon>
        <taxon>Bacillota</taxon>
        <taxon>Clostridia</taxon>
        <taxon>Lachnospirales</taxon>
        <taxon>Lachnospiraceae</taxon>
        <taxon>Butyribacter</taxon>
    </lineage>
</organism>
<evidence type="ECO:0000256" key="3">
    <source>
        <dbReference type="ARBA" id="ARBA00022801"/>
    </source>
</evidence>
<keyword evidence="4" id="KW-0472">Membrane</keyword>
<dbReference type="Proteomes" id="UP000050833">
    <property type="component" value="Unassembled WGS sequence"/>
</dbReference>
<dbReference type="PANTHER" id="PTHR22939:SF129">
    <property type="entry name" value="SERINE PROTEASE HTRA2, MITOCHONDRIAL"/>
    <property type="match status" value="1"/>
</dbReference>
<dbReference type="SUPFAM" id="SSF50494">
    <property type="entry name" value="Trypsin-like serine proteases"/>
    <property type="match status" value="1"/>
</dbReference>
<dbReference type="InterPro" id="IPR043504">
    <property type="entry name" value="Peptidase_S1_PA_chymotrypsin"/>
</dbReference>
<dbReference type="Gene3D" id="2.30.42.10">
    <property type="match status" value="1"/>
</dbReference>
<dbReference type="GO" id="GO:0004252">
    <property type="term" value="F:serine-type endopeptidase activity"/>
    <property type="evidence" value="ECO:0007669"/>
    <property type="project" value="InterPro"/>
</dbReference>
<keyword evidence="2" id="KW-0645">Protease</keyword>
<keyword evidence="4" id="KW-0812">Transmembrane</keyword>
<dbReference type="Pfam" id="PF13180">
    <property type="entry name" value="PDZ_2"/>
    <property type="match status" value="1"/>
</dbReference>
<sequence length="426" mass="46407">MTIHKKPVEEKEHDSEKYRFMKEQVRPQQKKNAIKYAQKAVSVIVLALIFGSAAGAAFYFVQSRLGADMDFRDYLVETVRPEVTGQDDDIDGSKIVRRSVSQSDIDSITNYDHVSKKMAAIGSSYKYALVKVKGVMADNNWKDVNSDDGGVTFGAIFSFTRNEYIIVTDSSAVNGTDEVSVEFFDGTEVKASVINIDSNINIAALRVDKTNIPIATRRKAFPISVGSVSGTINGSNVIAVGAPNGIMYSVMLGKVIKSDIEVSIIDNQLSMYSTDMVSTSISNGIILNTDGNVIGIINNHYTNLTGEKNISFVSINSINDMIELLMRGKNVAYMGMEGKDVDSAAAAEHSISRGIYVTAVYSSSPAYAGGMRVADVVEKIDGISVKTVYALHNVLMKHKSGDEIKVEVSRKVKNKRKNITLSITLS</sequence>
<feature type="domain" description="PDZ" evidence="5">
    <location>
        <begin position="321"/>
        <end position="412"/>
    </location>
</feature>